<accession>A0A6N2AM73</accession>
<organism evidence="1">
    <name type="scientific">Solanum chilense</name>
    <name type="common">Tomato</name>
    <name type="synonym">Lycopersicon chilense</name>
    <dbReference type="NCBI Taxonomy" id="4083"/>
    <lineage>
        <taxon>Eukaryota</taxon>
        <taxon>Viridiplantae</taxon>
        <taxon>Streptophyta</taxon>
        <taxon>Embryophyta</taxon>
        <taxon>Tracheophyta</taxon>
        <taxon>Spermatophyta</taxon>
        <taxon>Magnoliopsida</taxon>
        <taxon>eudicotyledons</taxon>
        <taxon>Gunneridae</taxon>
        <taxon>Pentapetalae</taxon>
        <taxon>asterids</taxon>
        <taxon>lamiids</taxon>
        <taxon>Solanales</taxon>
        <taxon>Solanaceae</taxon>
        <taxon>Solanoideae</taxon>
        <taxon>Solaneae</taxon>
        <taxon>Solanum</taxon>
        <taxon>Solanum subgen. Lycopersicon</taxon>
    </lineage>
</organism>
<evidence type="ECO:0000313" key="1">
    <source>
        <dbReference type="EMBL" id="TMW82909.1"/>
    </source>
</evidence>
<dbReference type="AlphaFoldDB" id="A0A6N2AM73"/>
<gene>
    <name evidence="1" type="ORF">EJD97_003934</name>
</gene>
<dbReference type="PANTHER" id="PTHR33187">
    <property type="entry name" value="WU:FI09B08"/>
    <property type="match status" value="1"/>
</dbReference>
<sequence>MPAYLLGSTYCWMMSGVGCHHRLWTTYMVERDCACYAIIAIGKHTRSDDVVRDMQSFPLDSTHCGTTSACCAIIAVEQHIRLENVRRSMPSWPLSRKHFMAYHYRPRRTYTVRRCWAWIFIIDLGLHTRSDDIGNDNAII</sequence>
<dbReference type="PANTHER" id="PTHR33187:SF11">
    <property type="entry name" value="AMINOTRANSFERASE-LIKE PLANT MOBILE DOMAIN-CONTAINING PROTEIN"/>
    <property type="match status" value="1"/>
</dbReference>
<name>A0A6N2AM73_SOLCI</name>
<feature type="non-terminal residue" evidence="1">
    <location>
        <position position="140"/>
    </location>
</feature>
<protein>
    <submittedName>
        <fullName evidence="1">Uncharacterized protein</fullName>
    </submittedName>
</protein>
<proteinExistence type="predicted"/>
<dbReference type="EMBL" id="RXGB01015448">
    <property type="protein sequence ID" value="TMW82909.1"/>
    <property type="molecule type" value="Genomic_DNA"/>
</dbReference>
<comment type="caution">
    <text evidence="1">The sequence shown here is derived from an EMBL/GenBank/DDBJ whole genome shotgun (WGS) entry which is preliminary data.</text>
</comment>
<reference evidence="1" key="1">
    <citation type="submission" date="2019-05" db="EMBL/GenBank/DDBJ databases">
        <title>The de novo reference genome and transcriptome assemblies of the wild tomato species Solanum chilense.</title>
        <authorList>
            <person name="Stam R."/>
            <person name="Nosenko T."/>
            <person name="Hoerger A.C."/>
            <person name="Stephan W."/>
            <person name="Seidel M.A."/>
            <person name="Kuhn J.M.M."/>
            <person name="Haberer G."/>
            <person name="Tellier A."/>
        </authorList>
    </citation>
    <scope>NUCLEOTIDE SEQUENCE</scope>
    <source>
        <tissue evidence="1">Mature leaves</tissue>
    </source>
</reference>